<dbReference type="EMBL" id="CCXY01000044">
    <property type="protein sequence ID" value="CEG11301.1"/>
    <property type="molecule type" value="Genomic_DNA"/>
</dbReference>
<dbReference type="InterPro" id="IPR019734">
    <property type="entry name" value="TPR_rpt"/>
</dbReference>
<dbReference type="InterPro" id="IPR052943">
    <property type="entry name" value="TMTC_O-mannosyl-trnsfr"/>
</dbReference>
<dbReference type="SUPFAM" id="SSF52540">
    <property type="entry name" value="P-loop containing nucleoside triphosphate hydrolases"/>
    <property type="match status" value="1"/>
</dbReference>
<evidence type="ECO:0000313" key="1">
    <source>
        <dbReference type="EMBL" id="CEG11301.1"/>
    </source>
</evidence>
<reference evidence="1" key="1">
    <citation type="submission" date="2014-09" db="EMBL/GenBank/DDBJ databases">
        <authorList>
            <person name="Probst J Alexander"/>
        </authorList>
    </citation>
    <scope>NUCLEOTIDE SEQUENCE</scope>
</reference>
<sequence>MKMIHKFNPSLISKEDMERIVVGRGMIIDRLKKKIEMGVNGSVTHTIIIGQRGMGKTTILLLLYYKVKEKFKEVIPITFPGGEYSILSLADLFLELLNELYKETKDNKVDEIIKRIKEEGDDSIVDYSLEFLRNFNKKNGKIFLLLIDNIHIIFRQMDEEDLGRLREILMKDNMFIITGSAPFVFDEIVNYDKAFYNFFEIENLKELTLEECKEMIKKVAKINGHKEISENIDNYIPKISAILHLSGGNPRILLMFYEIMSKFGVSEVEEQLKKLLDELTPYYQSRLESLSPQEKKIFDAMALTDCATPTEISKNARIGNVGPPIKKLLDKGYVKISKQKRRKIVLYEISEPLFGIWREMRVYGREEPKFLIKFLEIWFNQGNLGLSFYRLNRYSEEDIRKDMRMSPKDIERHHNNLGNSFYYSKRYEEAEREYGEAIRINPNLAEPHNNLGILLQILKRYEEAEKEYKEAIRLNPNDLQGHVNIINLLITQKRYDGVLDVLNFMLKVEIKEILDKKEFLRIAFFNLLKDLISHKQIYYANVALKMIMAKDEEYGELFMPFSKAINYIKAKMENKPDPDIILDRLHSEVRKIVEEIIKLAEDGQK</sequence>
<dbReference type="InterPro" id="IPR011990">
    <property type="entry name" value="TPR-like_helical_dom_sf"/>
</dbReference>
<dbReference type="PROSITE" id="PS50005">
    <property type="entry name" value="TPR"/>
    <property type="match status" value="2"/>
</dbReference>
<dbReference type="PANTHER" id="PTHR44809">
    <property type="match status" value="1"/>
</dbReference>
<dbReference type="InterPro" id="IPR027417">
    <property type="entry name" value="P-loop_NTPase"/>
</dbReference>
<dbReference type="AlphaFoldDB" id="A0A098E742"/>
<dbReference type="SUPFAM" id="SSF48452">
    <property type="entry name" value="TPR-like"/>
    <property type="match status" value="1"/>
</dbReference>
<proteinExistence type="predicted"/>
<protein>
    <submittedName>
        <fullName evidence="1">Uncharacterized protein</fullName>
    </submittedName>
</protein>
<name>A0A098E742_9ZZZZ</name>
<accession>A0A098E742</accession>
<dbReference type="Gene3D" id="1.25.40.10">
    <property type="entry name" value="Tetratricopeptide repeat domain"/>
    <property type="match status" value="1"/>
</dbReference>
<dbReference type="Pfam" id="PF13414">
    <property type="entry name" value="TPR_11"/>
    <property type="match status" value="1"/>
</dbReference>
<dbReference type="SMART" id="SM00028">
    <property type="entry name" value="TPR"/>
    <property type="match status" value="2"/>
</dbReference>
<organism evidence="1">
    <name type="scientific">groundwater metagenome</name>
    <dbReference type="NCBI Taxonomy" id="717931"/>
    <lineage>
        <taxon>unclassified sequences</taxon>
        <taxon>metagenomes</taxon>
        <taxon>ecological metagenomes</taxon>
    </lineage>
</organism>
<gene>
    <name evidence="1" type="ORF">MSIBF_A1380002</name>
</gene>
<dbReference type="PANTHER" id="PTHR44809:SF1">
    <property type="entry name" value="PROTEIN O-MANNOSYL-TRANSFERASE TMTC1"/>
    <property type="match status" value="1"/>
</dbReference>
<dbReference type="Gene3D" id="3.40.50.300">
    <property type="entry name" value="P-loop containing nucleotide triphosphate hydrolases"/>
    <property type="match status" value="1"/>
</dbReference>
<dbReference type="PROSITE" id="PS50293">
    <property type="entry name" value="TPR_REGION"/>
    <property type="match status" value="1"/>
</dbReference>